<reference evidence="2" key="1">
    <citation type="journal article" date="2024" name="IScience">
        <title>Strigolactones Initiate the Formation of Haustorium-like Structures in Castilleja.</title>
        <authorList>
            <person name="Buerger M."/>
            <person name="Peterson D."/>
            <person name="Chory J."/>
        </authorList>
    </citation>
    <scope>NUCLEOTIDE SEQUENCE [LARGE SCALE GENOMIC DNA]</scope>
</reference>
<name>A0ABD3BRR0_9LAMI</name>
<protein>
    <submittedName>
        <fullName evidence="1">Uncharacterized protein</fullName>
    </submittedName>
</protein>
<evidence type="ECO:0000313" key="2">
    <source>
        <dbReference type="Proteomes" id="UP001632038"/>
    </source>
</evidence>
<dbReference type="EMBL" id="JAVIJP010000066">
    <property type="protein sequence ID" value="KAL3619794.1"/>
    <property type="molecule type" value="Genomic_DNA"/>
</dbReference>
<dbReference type="AlphaFoldDB" id="A0ABD3BRR0"/>
<organism evidence="1 2">
    <name type="scientific">Castilleja foliolosa</name>
    <dbReference type="NCBI Taxonomy" id="1961234"/>
    <lineage>
        <taxon>Eukaryota</taxon>
        <taxon>Viridiplantae</taxon>
        <taxon>Streptophyta</taxon>
        <taxon>Embryophyta</taxon>
        <taxon>Tracheophyta</taxon>
        <taxon>Spermatophyta</taxon>
        <taxon>Magnoliopsida</taxon>
        <taxon>eudicotyledons</taxon>
        <taxon>Gunneridae</taxon>
        <taxon>Pentapetalae</taxon>
        <taxon>asterids</taxon>
        <taxon>lamiids</taxon>
        <taxon>Lamiales</taxon>
        <taxon>Orobanchaceae</taxon>
        <taxon>Pedicularideae</taxon>
        <taxon>Castillejinae</taxon>
        <taxon>Castilleja</taxon>
    </lineage>
</organism>
<dbReference type="Proteomes" id="UP001632038">
    <property type="component" value="Unassembled WGS sequence"/>
</dbReference>
<gene>
    <name evidence="1" type="ORF">CASFOL_034706</name>
</gene>
<keyword evidence="2" id="KW-1185">Reference proteome</keyword>
<accession>A0ABD3BRR0</accession>
<comment type="caution">
    <text evidence="1">The sequence shown here is derived from an EMBL/GenBank/DDBJ whole genome shotgun (WGS) entry which is preliminary data.</text>
</comment>
<evidence type="ECO:0000313" key="1">
    <source>
        <dbReference type="EMBL" id="KAL3619794.1"/>
    </source>
</evidence>
<proteinExistence type="predicted"/>
<sequence length="55" mass="6070">MMGVRLWSMKIGTKPIILAKANAQDSKKQGDETTINNGAAEIWRRREAVKRGEGG</sequence>